<evidence type="ECO:0000256" key="3">
    <source>
        <dbReference type="ARBA" id="ARBA00018997"/>
    </source>
</evidence>
<comment type="similarity">
    <text evidence="2">Belongs to the protease PrsW family.</text>
</comment>
<evidence type="ECO:0000256" key="10">
    <source>
        <dbReference type="SAM" id="Phobius"/>
    </source>
</evidence>
<sequence length="229" mass="24606">MRTLLVMAVLPAAVLLAYVYRIDPREKEPASLLGRLLLAGMASTVPAMVVEVALTAALFGDAEPLALRDVLVDNFLVVGLTEELCKFVALKGRSWRDPAFDHVFDGIVYAVFAGLGFAIAENVLYVLEFGPQTAVVRAFTAIPGHCMFAVFMGFFYGHARLARSRGHGFACALLGLFAIAVPVVLHGAYDTLASIETVEASALFLVLLVLMVVVGMGLAKHVARRGERI</sequence>
<evidence type="ECO:0000256" key="7">
    <source>
        <dbReference type="ARBA" id="ARBA00022801"/>
    </source>
</evidence>
<dbReference type="InterPro" id="IPR023596">
    <property type="entry name" value="Peptidase_PrsW_arch/bac"/>
</dbReference>
<evidence type="ECO:0000256" key="9">
    <source>
        <dbReference type="ARBA" id="ARBA00023136"/>
    </source>
</evidence>
<keyword evidence="7 11" id="KW-0378">Hydrolase</keyword>
<organism evidence="11 12">
    <name type="scientific">Olsenella absiana</name>
    <dbReference type="NCBI Taxonomy" id="3115222"/>
    <lineage>
        <taxon>Bacteria</taxon>
        <taxon>Bacillati</taxon>
        <taxon>Actinomycetota</taxon>
        <taxon>Coriobacteriia</taxon>
        <taxon>Coriobacteriales</taxon>
        <taxon>Atopobiaceae</taxon>
        <taxon>Olsenella</taxon>
    </lineage>
</organism>
<evidence type="ECO:0000313" key="12">
    <source>
        <dbReference type="Proteomes" id="UP001332931"/>
    </source>
</evidence>
<dbReference type="PANTHER" id="PTHR36844">
    <property type="entry name" value="PROTEASE PRSW"/>
    <property type="match status" value="1"/>
</dbReference>
<protein>
    <recommendedName>
        <fullName evidence="3">Protease PrsW</fullName>
    </recommendedName>
</protein>
<keyword evidence="6 10" id="KW-0812">Transmembrane</keyword>
<feature type="transmembrane region" description="Helical" evidence="10">
    <location>
        <begin position="169"/>
        <end position="189"/>
    </location>
</feature>
<evidence type="ECO:0000256" key="4">
    <source>
        <dbReference type="ARBA" id="ARBA00022475"/>
    </source>
</evidence>
<dbReference type="RefSeq" id="WP_330957684.1">
    <property type="nucleotide sequence ID" value="NZ_JAZGJQ010000002.1"/>
</dbReference>
<name>A0ABU7R8K8_9ACTN</name>
<reference evidence="11 12" key="1">
    <citation type="submission" date="2024-01" db="EMBL/GenBank/DDBJ databases">
        <title>Description of Olsenella sp. nov., isolated from pig feces.</title>
        <authorList>
            <person name="Chang Y.-H."/>
        </authorList>
    </citation>
    <scope>NUCLEOTIDE SEQUENCE [LARGE SCALE GENOMIC DNA]</scope>
    <source>
        <strain evidence="11 12">YH-ols2223</strain>
    </source>
</reference>
<keyword evidence="4" id="KW-1003">Cell membrane</keyword>
<gene>
    <name evidence="11" type="ORF">VXJ25_02740</name>
</gene>
<dbReference type="InterPro" id="IPR026898">
    <property type="entry name" value="PrsW"/>
</dbReference>
<keyword evidence="8 10" id="KW-1133">Transmembrane helix</keyword>
<comment type="caution">
    <text evidence="11">The sequence shown here is derived from an EMBL/GenBank/DDBJ whole genome shotgun (WGS) entry which is preliminary data.</text>
</comment>
<proteinExistence type="inferred from homology"/>
<feature type="transmembrane region" description="Helical" evidence="10">
    <location>
        <begin position="138"/>
        <end position="157"/>
    </location>
</feature>
<feature type="transmembrane region" description="Helical" evidence="10">
    <location>
        <begin position="201"/>
        <end position="219"/>
    </location>
</feature>
<feature type="transmembrane region" description="Helical" evidence="10">
    <location>
        <begin position="103"/>
        <end position="126"/>
    </location>
</feature>
<evidence type="ECO:0000256" key="2">
    <source>
        <dbReference type="ARBA" id="ARBA00009165"/>
    </source>
</evidence>
<evidence type="ECO:0000256" key="1">
    <source>
        <dbReference type="ARBA" id="ARBA00004651"/>
    </source>
</evidence>
<comment type="subcellular location">
    <subcellularLocation>
        <location evidence="1">Cell membrane</location>
        <topology evidence="1">Multi-pass membrane protein</topology>
    </subcellularLocation>
</comment>
<keyword evidence="12" id="KW-1185">Reference proteome</keyword>
<evidence type="ECO:0000313" key="11">
    <source>
        <dbReference type="EMBL" id="MEE6146918.1"/>
    </source>
</evidence>
<dbReference type="GO" id="GO:0008233">
    <property type="term" value="F:peptidase activity"/>
    <property type="evidence" value="ECO:0007669"/>
    <property type="project" value="UniProtKB-KW"/>
</dbReference>
<dbReference type="Proteomes" id="UP001332931">
    <property type="component" value="Unassembled WGS sequence"/>
</dbReference>
<keyword evidence="9 10" id="KW-0472">Membrane</keyword>
<accession>A0ABU7R8K8</accession>
<evidence type="ECO:0000256" key="8">
    <source>
        <dbReference type="ARBA" id="ARBA00022989"/>
    </source>
</evidence>
<dbReference type="GO" id="GO:0006508">
    <property type="term" value="P:proteolysis"/>
    <property type="evidence" value="ECO:0007669"/>
    <property type="project" value="UniProtKB-KW"/>
</dbReference>
<feature type="transmembrane region" description="Helical" evidence="10">
    <location>
        <begin position="37"/>
        <end position="59"/>
    </location>
</feature>
<dbReference type="EMBL" id="JAZGJQ010000002">
    <property type="protein sequence ID" value="MEE6146918.1"/>
    <property type="molecule type" value="Genomic_DNA"/>
</dbReference>
<evidence type="ECO:0000256" key="6">
    <source>
        <dbReference type="ARBA" id="ARBA00022692"/>
    </source>
</evidence>
<evidence type="ECO:0000256" key="5">
    <source>
        <dbReference type="ARBA" id="ARBA00022670"/>
    </source>
</evidence>
<dbReference type="PANTHER" id="PTHR36844:SF1">
    <property type="entry name" value="PROTEASE PRSW"/>
    <property type="match status" value="1"/>
</dbReference>
<dbReference type="PIRSF" id="PIRSF016933">
    <property type="entry name" value="PrsW"/>
    <property type="match status" value="1"/>
</dbReference>
<keyword evidence="5 11" id="KW-0645">Protease</keyword>
<dbReference type="Pfam" id="PF13367">
    <property type="entry name" value="PrsW-protease"/>
    <property type="match status" value="1"/>
</dbReference>